<dbReference type="EMBL" id="CAJPEV010000925">
    <property type="protein sequence ID" value="CAG0889548.1"/>
    <property type="molecule type" value="Genomic_DNA"/>
</dbReference>
<gene>
    <name evidence="1" type="ORF">DSTB1V02_LOCUS5557</name>
</gene>
<reference evidence="1" key="1">
    <citation type="submission" date="2020-11" db="EMBL/GenBank/DDBJ databases">
        <authorList>
            <person name="Tran Van P."/>
        </authorList>
    </citation>
    <scope>NUCLEOTIDE SEQUENCE</scope>
</reference>
<evidence type="ECO:0000313" key="1">
    <source>
        <dbReference type="EMBL" id="CAD7245690.1"/>
    </source>
</evidence>
<protein>
    <submittedName>
        <fullName evidence="1">Uncharacterized protein</fullName>
    </submittedName>
</protein>
<dbReference type="Proteomes" id="UP000677054">
    <property type="component" value="Unassembled WGS sequence"/>
</dbReference>
<name>A0A7R8XEC6_9CRUS</name>
<dbReference type="AlphaFoldDB" id="A0A7R8XEC6"/>
<accession>A0A7R8XEC6</accession>
<keyword evidence="2" id="KW-1185">Reference proteome</keyword>
<sequence>MDAETFSSLIPHSPLSFLHARFSVVVACEIPRAPRVCLCAAKPHTTLLLLLLWISTLDISGEYRMCGVWMAGKGPGRQRFDKEQRRDALGASRIRDSLQCLTGREICEIRGKRDRKPAM</sequence>
<evidence type="ECO:0000313" key="2">
    <source>
        <dbReference type="Proteomes" id="UP000677054"/>
    </source>
</evidence>
<proteinExistence type="predicted"/>
<organism evidence="1">
    <name type="scientific">Darwinula stevensoni</name>
    <dbReference type="NCBI Taxonomy" id="69355"/>
    <lineage>
        <taxon>Eukaryota</taxon>
        <taxon>Metazoa</taxon>
        <taxon>Ecdysozoa</taxon>
        <taxon>Arthropoda</taxon>
        <taxon>Crustacea</taxon>
        <taxon>Oligostraca</taxon>
        <taxon>Ostracoda</taxon>
        <taxon>Podocopa</taxon>
        <taxon>Podocopida</taxon>
        <taxon>Darwinulocopina</taxon>
        <taxon>Darwinuloidea</taxon>
        <taxon>Darwinulidae</taxon>
        <taxon>Darwinula</taxon>
    </lineage>
</organism>
<dbReference type="EMBL" id="LR900442">
    <property type="protein sequence ID" value="CAD7245690.1"/>
    <property type="molecule type" value="Genomic_DNA"/>
</dbReference>